<evidence type="ECO:0000313" key="2">
    <source>
        <dbReference type="EMBL" id="SPQ96377.1"/>
    </source>
</evidence>
<sequence length="69" mass="7279">MSADAVKSEQRQALVHPRSKECTNPLASSELLNALLPDIANDGATVAPGIPCILSTRAIIVDSAKRLHC</sequence>
<evidence type="ECO:0000313" key="3">
    <source>
        <dbReference type="Proteomes" id="UP000290189"/>
    </source>
</evidence>
<keyword evidence="2" id="KW-0496">Mitochondrion</keyword>
<reference evidence="2 3" key="1">
    <citation type="submission" date="2018-03" db="EMBL/GenBank/DDBJ databases">
        <authorList>
            <person name="Fogelqvist J."/>
        </authorList>
    </citation>
    <scope>NUCLEOTIDE SEQUENCE [LARGE SCALE GENOMIC DNA]</scope>
</reference>
<name>A0A3P3Y8A7_PLABS</name>
<organism evidence="2 3">
    <name type="scientific">Plasmodiophora brassicae</name>
    <name type="common">Clubroot disease agent</name>
    <dbReference type="NCBI Taxonomy" id="37360"/>
    <lineage>
        <taxon>Eukaryota</taxon>
        <taxon>Sar</taxon>
        <taxon>Rhizaria</taxon>
        <taxon>Endomyxa</taxon>
        <taxon>Phytomyxea</taxon>
        <taxon>Plasmodiophorida</taxon>
        <taxon>Plasmodiophoridae</taxon>
        <taxon>Plasmodiophora</taxon>
    </lineage>
</organism>
<accession>A0A3P3Y8A7</accession>
<proteinExistence type="predicted"/>
<gene>
    <name evidence="2" type="ORF">PLBR_LOCUS3592</name>
</gene>
<protein>
    <submittedName>
        <fullName evidence="2">Uncharacterized protein</fullName>
    </submittedName>
</protein>
<dbReference type="AlphaFoldDB" id="A0A3P3Y8A7"/>
<dbReference type="Proteomes" id="UP000290189">
    <property type="component" value="Unassembled WGS sequence"/>
</dbReference>
<dbReference type="EMBL" id="OVEO01000005">
    <property type="protein sequence ID" value="SPQ96377.1"/>
    <property type="molecule type" value="Genomic_DNA"/>
</dbReference>
<feature type="compositionally biased region" description="Basic and acidic residues" evidence="1">
    <location>
        <begin position="1"/>
        <end position="10"/>
    </location>
</feature>
<geneLocation type="mitochondrion" evidence="2"/>
<feature type="region of interest" description="Disordered" evidence="1">
    <location>
        <begin position="1"/>
        <end position="21"/>
    </location>
</feature>
<evidence type="ECO:0000256" key="1">
    <source>
        <dbReference type="SAM" id="MobiDB-lite"/>
    </source>
</evidence>